<organism evidence="6 7">
    <name type="scientific">Dokdonella fugitiva</name>
    <dbReference type="NCBI Taxonomy" id="328517"/>
    <lineage>
        <taxon>Bacteria</taxon>
        <taxon>Pseudomonadati</taxon>
        <taxon>Pseudomonadota</taxon>
        <taxon>Gammaproteobacteria</taxon>
        <taxon>Lysobacterales</taxon>
        <taxon>Rhodanobacteraceae</taxon>
        <taxon>Dokdonella</taxon>
    </lineage>
</organism>
<dbReference type="PANTHER" id="PTHR42834">
    <property type="entry name" value="ENDONUCLEASE/EXONUCLEASE/PHOSPHATASE FAMILY PROTEIN (AFU_ORTHOLOGUE AFUA_3G09210)"/>
    <property type="match status" value="1"/>
</dbReference>
<sequence>MPFQSKRSRQARVDRHFVPSFAAAVGALLLAALASPALASPSGVVISAFQVRGSVGAGDEFVELHNTSASTVTIGGWKLQGCANGSPGNASDRVTVPAGVALQAGQYFLLTGSGYTGTVTTDLSWGATGISDFGSTSFAGIQILDASSTKQDGVGAPSSPCREGTGITTPGSGSVFAFVRTQDTDVNSADFTGPQSYTPHNSAGVAPNLSINDVSVNEGDAGTTTATFTVSLSQPAGPGGVTFDIATADGTASAGSDYVANSLTGQTIPAGSTTYTFDVTINGDTVPEQNETFFVNVTNVTGATVTDGQGQGTIVDNDAPHLSIADVSHNEGNAGTTSYTFTVSLTQPAGPAGVTFDIATADGSATAPSDYTQKALTAQTIPAGSTIYAFTVLVNGDTTSEPDETFNVNVSNVVNASVDDAQAVGTIVNDDVTKIHDVQGIGAASPMVGATVTIEGVVTAEFLGSAKLSGFFLQEEDADIDADPNTSEAVFVFCTPCAAGAVAEGQRVRVTGLVSEFFDMTEVSPPAAANVVVTDGGNHLAEVTPATISLPVVGDINAFYEAREAMLVTFADTLTISEFFELPRYGQIELLQGGRSRTFTEDNAPSVAGLAAHLDNLARRRVILDDDNNVQNSVLAQPNGQQAMYWPHQNGGFGVGTQGVDYFRGGDTISGLTGVLHWSFAGLSGTDAWRIRPTVAHPVTFTPVNTRPATPPDVGGAIRVVGMNLLNYFTTIDTTSSNNSGPCGPGGTLDCRGADSNAELDRQRERASIVICTLNPDVAAFMELENTTPSATIDDLLGAVNARCGGTHPYAAASTGGTLGTDAIRVQIVYRTGVVAMVGSPLVDNDPIHDRPPTAQTFDVVDAANAAFGKRFTVVANHLKSKGSCPASGVDADQGDGQGCWASKRTQQANRTMTWINNTVIPAASDPDVLLLGDFNSYASEAPIAALAAGGYADMETVLHGTNAYSYQFDGELGHLDYALANASLQPQITGADAWHINSDEVPSFDYNDEIRDTGEAAQEEKPDGSALTPPRVVWEPGTPYRASDHDPVLVGLFGTTQHTVTAVVGTGTGTITPPSAVVNDGATTAFTVTAGAGFHIDTVTGCGGSLAGNTYTTGAITADCTVTANFAVNTTPQPAFFNAALTTSSPTFANPGGSTSGTGVQYYCAQEFTVDT</sequence>
<dbReference type="InterPro" id="IPR036415">
    <property type="entry name" value="Lamin_tail_dom_sf"/>
</dbReference>
<evidence type="ECO:0000313" key="6">
    <source>
        <dbReference type="EMBL" id="TCO39859.1"/>
    </source>
</evidence>
<dbReference type="InterPro" id="IPR038081">
    <property type="entry name" value="CalX-like_sf"/>
</dbReference>
<evidence type="ECO:0000256" key="1">
    <source>
        <dbReference type="ARBA" id="ARBA00022729"/>
    </source>
</evidence>
<dbReference type="Proteomes" id="UP000294862">
    <property type="component" value="Unassembled WGS sequence"/>
</dbReference>
<dbReference type="OrthoDB" id="9800417at2"/>
<dbReference type="AlphaFoldDB" id="A0A4R2I8F6"/>
<proteinExistence type="predicted"/>
<evidence type="ECO:0000259" key="5">
    <source>
        <dbReference type="PROSITE" id="PS51841"/>
    </source>
</evidence>
<accession>A0A4R2I8F6</accession>
<evidence type="ECO:0000256" key="3">
    <source>
        <dbReference type="ARBA" id="ARBA00022837"/>
    </source>
</evidence>
<dbReference type="InterPro" id="IPR047971">
    <property type="entry name" value="ExeM-like"/>
</dbReference>
<feature type="non-terminal residue" evidence="6">
    <location>
        <position position="1173"/>
    </location>
</feature>
<dbReference type="InterPro" id="IPR036691">
    <property type="entry name" value="Endo/exonu/phosph_ase_sf"/>
</dbReference>
<dbReference type="GO" id="GO:0007154">
    <property type="term" value="P:cell communication"/>
    <property type="evidence" value="ECO:0007669"/>
    <property type="project" value="InterPro"/>
</dbReference>
<dbReference type="Pfam" id="PF00932">
    <property type="entry name" value="LTD"/>
    <property type="match status" value="1"/>
</dbReference>
<dbReference type="PROSITE" id="PS51841">
    <property type="entry name" value="LTD"/>
    <property type="match status" value="1"/>
</dbReference>
<evidence type="ECO:0000256" key="4">
    <source>
        <dbReference type="SAM" id="SignalP"/>
    </source>
</evidence>
<dbReference type="InterPro" id="IPR005135">
    <property type="entry name" value="Endo/exonuclease/phosphatase"/>
</dbReference>
<dbReference type="SUPFAM" id="SSF141072">
    <property type="entry name" value="CalX-like"/>
    <property type="match status" value="2"/>
</dbReference>
<dbReference type="GO" id="GO:0003824">
    <property type="term" value="F:catalytic activity"/>
    <property type="evidence" value="ECO:0007669"/>
    <property type="project" value="InterPro"/>
</dbReference>
<dbReference type="SUPFAM" id="SSF74853">
    <property type="entry name" value="Lamin A/C globular tail domain"/>
    <property type="match status" value="1"/>
</dbReference>
<keyword evidence="2" id="KW-0677">Repeat</keyword>
<evidence type="ECO:0000313" key="7">
    <source>
        <dbReference type="Proteomes" id="UP000294862"/>
    </source>
</evidence>
<feature type="domain" description="LTD" evidence="5">
    <location>
        <begin position="35"/>
        <end position="158"/>
    </location>
</feature>
<feature type="chain" id="PRO_5020604451" evidence="4">
    <location>
        <begin position="40"/>
        <end position="1173"/>
    </location>
</feature>
<dbReference type="GO" id="GO:0016020">
    <property type="term" value="C:membrane"/>
    <property type="evidence" value="ECO:0007669"/>
    <property type="project" value="InterPro"/>
</dbReference>
<dbReference type="CDD" id="cd04486">
    <property type="entry name" value="YhcR_OBF_like"/>
    <property type="match status" value="1"/>
</dbReference>
<dbReference type="CDD" id="cd10283">
    <property type="entry name" value="MnuA_DNase1-like"/>
    <property type="match status" value="1"/>
</dbReference>
<reference evidence="6 7" key="1">
    <citation type="journal article" date="2015" name="Stand. Genomic Sci.">
        <title>Genomic Encyclopedia of Bacterial and Archaeal Type Strains, Phase III: the genomes of soil and plant-associated and newly described type strains.</title>
        <authorList>
            <person name="Whitman W.B."/>
            <person name="Woyke T."/>
            <person name="Klenk H.P."/>
            <person name="Zhou Y."/>
            <person name="Lilburn T.G."/>
            <person name="Beck B.J."/>
            <person name="De Vos P."/>
            <person name="Vandamme P."/>
            <person name="Eisen J.A."/>
            <person name="Garrity G."/>
            <person name="Hugenholtz P."/>
            <person name="Kyrpides N.C."/>
        </authorList>
    </citation>
    <scope>NUCLEOTIDE SEQUENCE [LARGE SCALE GENOMIC DNA]</scope>
    <source>
        <strain evidence="6 7">A3</strain>
    </source>
</reference>
<dbReference type="NCBIfam" id="NF033681">
    <property type="entry name" value="ExeM_NucH_DNase"/>
    <property type="match status" value="1"/>
</dbReference>
<feature type="signal peptide" evidence="4">
    <location>
        <begin position="1"/>
        <end position="39"/>
    </location>
</feature>
<keyword evidence="1 4" id="KW-0732">Signal</keyword>
<dbReference type="Gene3D" id="2.60.40.2030">
    <property type="match status" value="2"/>
</dbReference>
<dbReference type="Gene3D" id="2.60.40.1260">
    <property type="entry name" value="Lamin Tail domain"/>
    <property type="match status" value="1"/>
</dbReference>
<keyword evidence="7" id="KW-1185">Reference proteome</keyword>
<comment type="caution">
    <text evidence="6">The sequence shown here is derived from an EMBL/GenBank/DDBJ whole genome shotgun (WGS) entry which is preliminary data.</text>
</comment>
<dbReference type="InterPro" id="IPR003644">
    <property type="entry name" value="Calx_beta"/>
</dbReference>
<name>A0A4R2I8F6_9GAMM</name>
<dbReference type="Gene3D" id="3.60.10.10">
    <property type="entry name" value="Endonuclease/exonuclease/phosphatase"/>
    <property type="match status" value="1"/>
</dbReference>
<dbReference type="EMBL" id="SLWQ01000006">
    <property type="protein sequence ID" value="TCO39859.1"/>
    <property type="molecule type" value="Genomic_DNA"/>
</dbReference>
<protein>
    <submittedName>
        <fullName evidence="6">Putative extracellular nuclease</fullName>
    </submittedName>
</protein>
<gene>
    <name evidence="6" type="ORF">EV148_1061</name>
</gene>
<keyword evidence="3" id="KW-0106">Calcium</keyword>
<dbReference type="PANTHER" id="PTHR42834:SF1">
    <property type="entry name" value="ENDONUCLEASE_EXONUCLEASE_PHOSPHATASE FAMILY PROTEIN (AFU_ORTHOLOGUE AFUA_3G09210)"/>
    <property type="match status" value="1"/>
</dbReference>
<evidence type="ECO:0000256" key="2">
    <source>
        <dbReference type="ARBA" id="ARBA00022737"/>
    </source>
</evidence>
<dbReference type="InterPro" id="IPR001322">
    <property type="entry name" value="Lamin_tail_dom"/>
</dbReference>
<dbReference type="SUPFAM" id="SSF56219">
    <property type="entry name" value="DNase I-like"/>
    <property type="match status" value="1"/>
</dbReference>
<dbReference type="Pfam" id="PF03372">
    <property type="entry name" value="Exo_endo_phos"/>
    <property type="match status" value="1"/>
</dbReference>
<dbReference type="Pfam" id="PF03160">
    <property type="entry name" value="Calx-beta"/>
    <property type="match status" value="2"/>
</dbReference>